<feature type="transmembrane region" description="Helical" evidence="2">
    <location>
        <begin position="85"/>
        <end position="105"/>
    </location>
</feature>
<evidence type="ECO:0000256" key="2">
    <source>
        <dbReference type="SAM" id="Phobius"/>
    </source>
</evidence>
<dbReference type="OrthoDB" id="4408835at2"/>
<keyword evidence="2" id="KW-0812">Transmembrane</keyword>
<gene>
    <name evidence="3" type="ORF">F8O05_07835</name>
</gene>
<protein>
    <submittedName>
        <fullName evidence="3">Uncharacterized protein</fullName>
    </submittedName>
</protein>
<reference evidence="3 4" key="1">
    <citation type="submission" date="2019-09" db="EMBL/GenBank/DDBJ databases">
        <title>Phylogeny of genus Pseudoclavibacter and closely related genus.</title>
        <authorList>
            <person name="Li Y."/>
        </authorList>
    </citation>
    <scope>NUCLEOTIDE SEQUENCE [LARGE SCALE GENOMIC DNA]</scope>
    <source>
        <strain evidence="3 4">KCTC 13959</strain>
    </source>
</reference>
<keyword evidence="2" id="KW-1133">Transmembrane helix</keyword>
<dbReference type="RefSeq" id="WP_158052191.1">
    <property type="nucleotide sequence ID" value="NZ_WBKB01000004.1"/>
</dbReference>
<accession>A0A7J5BAM7</accession>
<feature type="region of interest" description="Disordered" evidence="1">
    <location>
        <begin position="1"/>
        <end position="20"/>
    </location>
</feature>
<sequence length="143" mass="15933">MSTQLHSRKQAVSTRVPRGPFDTPVDSPLDRFMRALLRVELVESKDDTGAQRAFQTSLVISGVRCIITYLLVPIVIPVVSVAGLFVAPLSIALCVFAAVSGTISLRRFWRSNHRGRWMYTGFMFFVYLVLAFAIVTDVLKLIG</sequence>
<organism evidence="3 4">
    <name type="scientific">Gulosibacter chungangensis</name>
    <dbReference type="NCBI Taxonomy" id="979746"/>
    <lineage>
        <taxon>Bacteria</taxon>
        <taxon>Bacillati</taxon>
        <taxon>Actinomycetota</taxon>
        <taxon>Actinomycetes</taxon>
        <taxon>Micrococcales</taxon>
        <taxon>Microbacteriaceae</taxon>
        <taxon>Gulosibacter</taxon>
    </lineage>
</organism>
<dbReference type="Proteomes" id="UP000433493">
    <property type="component" value="Unassembled WGS sequence"/>
</dbReference>
<evidence type="ECO:0000256" key="1">
    <source>
        <dbReference type="SAM" id="MobiDB-lite"/>
    </source>
</evidence>
<evidence type="ECO:0000313" key="3">
    <source>
        <dbReference type="EMBL" id="KAB1643142.1"/>
    </source>
</evidence>
<keyword evidence="4" id="KW-1185">Reference proteome</keyword>
<keyword evidence="2" id="KW-0472">Membrane</keyword>
<feature type="transmembrane region" description="Helical" evidence="2">
    <location>
        <begin position="58"/>
        <end position="79"/>
    </location>
</feature>
<feature type="compositionally biased region" description="Polar residues" evidence="1">
    <location>
        <begin position="1"/>
        <end position="13"/>
    </location>
</feature>
<proteinExistence type="predicted"/>
<evidence type="ECO:0000313" key="4">
    <source>
        <dbReference type="Proteomes" id="UP000433493"/>
    </source>
</evidence>
<feature type="transmembrane region" description="Helical" evidence="2">
    <location>
        <begin position="117"/>
        <end position="135"/>
    </location>
</feature>
<dbReference type="EMBL" id="WBKB01000004">
    <property type="protein sequence ID" value="KAB1643142.1"/>
    <property type="molecule type" value="Genomic_DNA"/>
</dbReference>
<dbReference type="AlphaFoldDB" id="A0A7J5BAM7"/>
<comment type="caution">
    <text evidence="3">The sequence shown here is derived from an EMBL/GenBank/DDBJ whole genome shotgun (WGS) entry which is preliminary data.</text>
</comment>
<name>A0A7J5BAM7_9MICO</name>